<proteinExistence type="inferred from homology"/>
<evidence type="ECO:0000256" key="1">
    <source>
        <dbReference type="ARBA" id="ARBA00009353"/>
    </source>
</evidence>
<name>A0A4R1LR75_9SPHI</name>
<dbReference type="OrthoDB" id="9801773at2"/>
<dbReference type="Proteomes" id="UP000294616">
    <property type="component" value="Unassembled WGS sequence"/>
</dbReference>
<dbReference type="InterPro" id="IPR010099">
    <property type="entry name" value="SDR39U1"/>
</dbReference>
<dbReference type="Gene3D" id="3.40.50.720">
    <property type="entry name" value="NAD(P)-binding Rossmann-like Domain"/>
    <property type="match status" value="1"/>
</dbReference>
<comment type="similarity">
    <text evidence="1">Belongs to the NAD(P)-dependent epimerase/dehydratase family. SDR39U1 subfamily.</text>
</comment>
<reference evidence="4 5" key="1">
    <citation type="submission" date="2019-03" db="EMBL/GenBank/DDBJ databases">
        <title>Genomic Encyclopedia of Archaeal and Bacterial Type Strains, Phase II (KMG-II): from individual species to whole genera.</title>
        <authorList>
            <person name="Goeker M."/>
        </authorList>
    </citation>
    <scope>NUCLEOTIDE SEQUENCE [LARGE SCALE GENOMIC DNA]</scope>
    <source>
        <strain evidence="4 5">DSM 22554</strain>
    </source>
</reference>
<evidence type="ECO:0008006" key="6">
    <source>
        <dbReference type="Google" id="ProtNLM"/>
    </source>
</evidence>
<comment type="caution">
    <text evidence="4">The sequence shown here is derived from an EMBL/GenBank/DDBJ whole genome shotgun (WGS) entry which is preliminary data.</text>
</comment>
<feature type="domain" description="NAD-dependent epimerase/dehydratase" evidence="2">
    <location>
        <begin position="4"/>
        <end position="223"/>
    </location>
</feature>
<accession>A0A4R1LR75</accession>
<dbReference type="InterPro" id="IPR036291">
    <property type="entry name" value="NAD(P)-bd_dom_sf"/>
</dbReference>
<dbReference type="InterPro" id="IPR013549">
    <property type="entry name" value="DUF1731"/>
</dbReference>
<organism evidence="4 5">
    <name type="scientific">Albibacterium bauzanense</name>
    <dbReference type="NCBI Taxonomy" id="653929"/>
    <lineage>
        <taxon>Bacteria</taxon>
        <taxon>Pseudomonadati</taxon>
        <taxon>Bacteroidota</taxon>
        <taxon>Sphingobacteriia</taxon>
        <taxon>Sphingobacteriales</taxon>
        <taxon>Sphingobacteriaceae</taxon>
        <taxon>Albibacterium</taxon>
    </lineage>
</organism>
<dbReference type="RefSeq" id="WP_132225481.1">
    <property type="nucleotide sequence ID" value="NZ_SMGO01000003.1"/>
</dbReference>
<feature type="domain" description="DUF1731" evidence="3">
    <location>
        <begin position="255"/>
        <end position="298"/>
    </location>
</feature>
<dbReference type="EMBL" id="SMGO01000003">
    <property type="protein sequence ID" value="TCK80814.1"/>
    <property type="molecule type" value="Genomic_DNA"/>
</dbReference>
<keyword evidence="5" id="KW-1185">Reference proteome</keyword>
<dbReference type="AlphaFoldDB" id="A0A4R1LR75"/>
<evidence type="ECO:0000259" key="2">
    <source>
        <dbReference type="Pfam" id="PF01370"/>
    </source>
</evidence>
<evidence type="ECO:0000259" key="3">
    <source>
        <dbReference type="Pfam" id="PF08338"/>
    </source>
</evidence>
<dbReference type="PANTHER" id="PTHR11092">
    <property type="entry name" value="SUGAR NUCLEOTIDE EPIMERASE RELATED"/>
    <property type="match status" value="1"/>
</dbReference>
<evidence type="ECO:0000313" key="5">
    <source>
        <dbReference type="Proteomes" id="UP000294616"/>
    </source>
</evidence>
<protein>
    <recommendedName>
        <fullName evidence="6">TIGR01777 family protein</fullName>
    </recommendedName>
</protein>
<dbReference type="Pfam" id="PF01370">
    <property type="entry name" value="Epimerase"/>
    <property type="match status" value="1"/>
</dbReference>
<dbReference type="InterPro" id="IPR001509">
    <property type="entry name" value="Epimerase_deHydtase"/>
</dbReference>
<evidence type="ECO:0000313" key="4">
    <source>
        <dbReference type="EMBL" id="TCK80814.1"/>
    </source>
</evidence>
<dbReference type="Pfam" id="PF08338">
    <property type="entry name" value="DUF1731"/>
    <property type="match status" value="1"/>
</dbReference>
<dbReference type="NCBIfam" id="TIGR01777">
    <property type="entry name" value="yfcH"/>
    <property type="match status" value="1"/>
</dbReference>
<dbReference type="PANTHER" id="PTHR11092:SF0">
    <property type="entry name" value="EPIMERASE FAMILY PROTEIN SDR39U1"/>
    <property type="match status" value="1"/>
</dbReference>
<dbReference type="SUPFAM" id="SSF51735">
    <property type="entry name" value="NAD(P)-binding Rossmann-fold domains"/>
    <property type="match status" value="1"/>
</dbReference>
<sequence>MKNILITGGSGLIGKHLIERLQAEGHQVSILSRNPENVKGVKAFYWNPQKQEIDRYCLLGINTIIHLAGESIADKWWTSERKKEIVESRTLSIALLYKVLQETKMSVGSVISASAVGYYGDRGEELLTEDSNKGTGFLADCCQEWEEAVDKGAEMGFRVVKFRIGLLLSKDGGALMEFRKIVRNYMGSDLGNGKQWYPWIHIDDLVGMFAKAVSDSTYQGTYNACSPSSVRNHEFTQEVAKALHRPLWPIKINKVILNIVLGEKSSLVLMSTNTSSKKIEKQGYSFRYTTIRDALRSIFS</sequence>
<gene>
    <name evidence="4" type="ORF">C8N28_2568</name>
</gene>